<comment type="caution">
    <text evidence="2">The sequence shown here is derived from an EMBL/GenBank/DDBJ whole genome shotgun (WGS) entry which is preliminary data.</text>
</comment>
<dbReference type="EMBL" id="JABAHT010000095">
    <property type="protein sequence ID" value="KAF4665403.1"/>
    <property type="molecule type" value="Genomic_DNA"/>
</dbReference>
<gene>
    <name evidence="2" type="ORF">FOL46_009880</name>
    <name evidence="1" type="ORF">FOZ61_010954</name>
</gene>
<name>A0A7J6MK26_PEROL</name>
<dbReference type="AlphaFoldDB" id="A0A7J6MK26"/>
<reference evidence="3 4" key="1">
    <citation type="submission" date="2020-04" db="EMBL/GenBank/DDBJ databases">
        <title>Perkinsus olseni comparative genomics.</title>
        <authorList>
            <person name="Bogema D.R."/>
        </authorList>
    </citation>
    <scope>NUCLEOTIDE SEQUENCE [LARGE SCALE GENOMIC DNA]</scope>
    <source>
        <strain evidence="1">ATCC PRA-179</strain>
        <strain evidence="2">ATCC PRA-31</strain>
    </source>
</reference>
<evidence type="ECO:0000313" key="3">
    <source>
        <dbReference type="Proteomes" id="UP000570595"/>
    </source>
</evidence>
<evidence type="ECO:0000313" key="1">
    <source>
        <dbReference type="EMBL" id="KAF4665403.1"/>
    </source>
</evidence>
<sequence>MGIEKALVDTGLAEYGDGPSAGTQHGDLTQFKFKSGDSFVSNFRGHEILFTRVAHDLMPGEFVYKEPVAPHLEINFKIASNGLVGLRVKCGRDVTSRFTFQLHPNDRSLPYVRYDVESAGRGTLKRFLRRVRRFCPTKRLITGDLPQVLSATDKTIYVPFEGGRLGLTKV</sequence>
<dbReference type="Proteomes" id="UP000572268">
    <property type="component" value="Unassembled WGS sequence"/>
</dbReference>
<dbReference type="OrthoDB" id="10306137at2759"/>
<protein>
    <submittedName>
        <fullName evidence="2">Uncharacterized protein</fullName>
    </submittedName>
</protein>
<organism evidence="2 4">
    <name type="scientific">Perkinsus olseni</name>
    <name type="common">Perkinsus atlanticus</name>
    <dbReference type="NCBI Taxonomy" id="32597"/>
    <lineage>
        <taxon>Eukaryota</taxon>
        <taxon>Sar</taxon>
        <taxon>Alveolata</taxon>
        <taxon>Perkinsozoa</taxon>
        <taxon>Perkinsea</taxon>
        <taxon>Perkinsida</taxon>
        <taxon>Perkinsidae</taxon>
        <taxon>Perkinsus</taxon>
    </lineage>
</organism>
<dbReference type="EMBL" id="JABANN010000095">
    <property type="protein sequence ID" value="KAF4671796.1"/>
    <property type="molecule type" value="Genomic_DNA"/>
</dbReference>
<dbReference type="Proteomes" id="UP000570595">
    <property type="component" value="Unassembled WGS sequence"/>
</dbReference>
<evidence type="ECO:0000313" key="2">
    <source>
        <dbReference type="EMBL" id="KAF4671796.1"/>
    </source>
</evidence>
<accession>A0A7J6MK26</accession>
<proteinExistence type="predicted"/>
<evidence type="ECO:0000313" key="4">
    <source>
        <dbReference type="Proteomes" id="UP000572268"/>
    </source>
</evidence>